<evidence type="ECO:0000256" key="1">
    <source>
        <dbReference type="SAM" id="MobiDB-lite"/>
    </source>
</evidence>
<dbReference type="AlphaFoldDB" id="A0A9P6Q301"/>
<feature type="compositionally biased region" description="Low complexity" evidence="1">
    <location>
        <begin position="14"/>
        <end position="24"/>
    </location>
</feature>
<dbReference type="Gene3D" id="3.80.10.10">
    <property type="entry name" value="Ribonuclease Inhibitor"/>
    <property type="match status" value="4"/>
</dbReference>
<protein>
    <recommendedName>
        <fullName evidence="4">RNI-like protein</fullName>
    </recommendedName>
</protein>
<dbReference type="SMART" id="SM00368">
    <property type="entry name" value="LRR_RI"/>
    <property type="match status" value="11"/>
</dbReference>
<organism evidence="2 3">
    <name type="scientific">Mortierella polycephala</name>
    <dbReference type="NCBI Taxonomy" id="41804"/>
    <lineage>
        <taxon>Eukaryota</taxon>
        <taxon>Fungi</taxon>
        <taxon>Fungi incertae sedis</taxon>
        <taxon>Mucoromycota</taxon>
        <taxon>Mortierellomycotina</taxon>
        <taxon>Mortierellomycetes</taxon>
        <taxon>Mortierellales</taxon>
        <taxon>Mortierellaceae</taxon>
        <taxon>Mortierella</taxon>
    </lineage>
</organism>
<proteinExistence type="predicted"/>
<dbReference type="InterPro" id="IPR052394">
    <property type="entry name" value="LRR-containing"/>
</dbReference>
<feature type="region of interest" description="Disordered" evidence="1">
    <location>
        <begin position="565"/>
        <end position="586"/>
    </location>
</feature>
<name>A0A9P6Q301_9FUNG</name>
<dbReference type="InterPro" id="IPR032675">
    <property type="entry name" value="LRR_dom_sf"/>
</dbReference>
<evidence type="ECO:0008006" key="4">
    <source>
        <dbReference type="Google" id="ProtNLM"/>
    </source>
</evidence>
<dbReference type="Pfam" id="PF13516">
    <property type="entry name" value="LRR_6"/>
    <property type="match status" value="5"/>
</dbReference>
<reference evidence="2" key="1">
    <citation type="journal article" date="2020" name="Fungal Divers.">
        <title>Resolving the Mortierellaceae phylogeny through synthesis of multi-gene phylogenetics and phylogenomics.</title>
        <authorList>
            <person name="Vandepol N."/>
            <person name="Liber J."/>
            <person name="Desiro A."/>
            <person name="Na H."/>
            <person name="Kennedy M."/>
            <person name="Barry K."/>
            <person name="Grigoriev I.V."/>
            <person name="Miller A.N."/>
            <person name="O'Donnell K."/>
            <person name="Stajich J.E."/>
            <person name="Bonito G."/>
        </authorList>
    </citation>
    <scope>NUCLEOTIDE SEQUENCE</scope>
    <source>
        <strain evidence="2">KOD948</strain>
    </source>
</reference>
<dbReference type="EMBL" id="JAAAJA010000254">
    <property type="protein sequence ID" value="KAG0257540.1"/>
    <property type="molecule type" value="Genomic_DNA"/>
</dbReference>
<keyword evidence="3" id="KW-1185">Reference proteome</keyword>
<dbReference type="PANTHER" id="PTHR24114">
    <property type="entry name" value="LEUCINE RICH REPEAT FAMILY PROTEIN"/>
    <property type="match status" value="1"/>
</dbReference>
<dbReference type="PANTHER" id="PTHR24114:SF2">
    <property type="entry name" value="F-BOX DOMAIN-CONTAINING PROTEIN-RELATED"/>
    <property type="match status" value="1"/>
</dbReference>
<feature type="compositionally biased region" description="Polar residues" evidence="1">
    <location>
        <begin position="567"/>
        <end position="576"/>
    </location>
</feature>
<evidence type="ECO:0000313" key="2">
    <source>
        <dbReference type="EMBL" id="KAG0257540.1"/>
    </source>
</evidence>
<feature type="region of interest" description="Disordered" evidence="1">
    <location>
        <begin position="1"/>
        <end position="75"/>
    </location>
</feature>
<sequence>MPLPMANSPATNRSSSSNSSSSSSKGHRTGSAKSVTGDLTGVEDGHDVHPTAIPNTVAHRSMADGSTPMFGRSRTASGSVTTLMPLAPVISAIKHGYFLKLTDLSLEVLVRTLEGKNSTVLETINIGSTAILGTDAKLLSKLIKSSDAANIKVLKLDRNAVSQQAFKYLSEALKQNRTITTFSISRAGVSDKTIKYIAKALTKNETLKVLDLSSNRITAEGAGVLCEALYYNRSLTRLCLQSNNIKAIGAPYLAELLSKNRVLRHLNIGSNGLGAEGCTLIAESVRFNRCLYSLSLDMNDMGPKGAEAIAAALVSNRHLAYLYIPHNTIGDEGLVDICESLKRNKTIVGLDLEFNHIGQEQSEVGMRALGQVLKTNTVLREINLSFNIFTGSAIHALMEGVSVNTTLESILLTSCCISTEGAMTIAHVLPKAVGLQNLGLTANPDIAVEGYWALSMNLARNRSMKGIQLDYNSEDRHVLYEQIQHSLTRNFIWQRAVYSAACRILAIARIVVLGRPVHQRMLQCREIEQQKQQQDGNGGAWSLLRKVGFGRTTSSTSLALQTSQLTPGKSSWTGSENGVGSSGPVSHVHSEQYNAHKVMANIGNMPYEIFEAICAFLDPGRTMSIIQIRAAVQAAGDRSTLMPYYTRKMMLEKIFCQRYIPPVGMRYNVKNEDERP</sequence>
<dbReference type="OrthoDB" id="120976at2759"/>
<dbReference type="SUPFAM" id="SSF52047">
    <property type="entry name" value="RNI-like"/>
    <property type="match status" value="2"/>
</dbReference>
<comment type="caution">
    <text evidence="2">The sequence shown here is derived from an EMBL/GenBank/DDBJ whole genome shotgun (WGS) entry which is preliminary data.</text>
</comment>
<accession>A0A9P6Q301</accession>
<gene>
    <name evidence="2" type="ORF">BG011_003899</name>
</gene>
<evidence type="ECO:0000313" key="3">
    <source>
        <dbReference type="Proteomes" id="UP000726737"/>
    </source>
</evidence>
<dbReference type="Proteomes" id="UP000726737">
    <property type="component" value="Unassembled WGS sequence"/>
</dbReference>
<dbReference type="InterPro" id="IPR001611">
    <property type="entry name" value="Leu-rich_rpt"/>
</dbReference>